<gene>
    <name evidence="1" type="ORF">J2Z49_000387</name>
</gene>
<evidence type="ECO:0000313" key="1">
    <source>
        <dbReference type="EMBL" id="MDQ0285294.1"/>
    </source>
</evidence>
<dbReference type="EMBL" id="JAUSUX010000002">
    <property type="protein sequence ID" value="MDQ0285294.1"/>
    <property type="molecule type" value="Genomic_DNA"/>
</dbReference>
<sequence>MGGAIAGRVLIDDDRDLERLISLADQLLLEGKRRGKKTALIRCAENLSFITEGKTNHCSSNGNCEEDVTRHSEV</sequence>
<evidence type="ECO:0000313" key="2">
    <source>
        <dbReference type="Proteomes" id="UP001225644"/>
    </source>
</evidence>
<dbReference type="RefSeq" id="WP_307399364.1">
    <property type="nucleotide sequence ID" value="NZ_JAUSUX010000002.1"/>
</dbReference>
<organism evidence="1 2">
    <name type="scientific">Desulfofundulus luciae</name>
    <dbReference type="NCBI Taxonomy" id="74702"/>
    <lineage>
        <taxon>Bacteria</taxon>
        <taxon>Bacillati</taxon>
        <taxon>Bacillota</taxon>
        <taxon>Clostridia</taxon>
        <taxon>Eubacteriales</taxon>
        <taxon>Peptococcaceae</taxon>
        <taxon>Desulfofundulus</taxon>
    </lineage>
</organism>
<protein>
    <submittedName>
        <fullName evidence="1">Uncharacterized protein</fullName>
    </submittedName>
</protein>
<accession>A0ABU0AZ49</accession>
<keyword evidence="2" id="KW-1185">Reference proteome</keyword>
<dbReference type="Proteomes" id="UP001225644">
    <property type="component" value="Unassembled WGS sequence"/>
</dbReference>
<reference evidence="1 2" key="1">
    <citation type="submission" date="2023-07" db="EMBL/GenBank/DDBJ databases">
        <title>Genomic Encyclopedia of Type Strains, Phase IV (KMG-IV): sequencing the most valuable type-strain genomes for metagenomic binning, comparative biology and taxonomic classification.</title>
        <authorList>
            <person name="Goeker M."/>
        </authorList>
    </citation>
    <scope>NUCLEOTIDE SEQUENCE [LARGE SCALE GENOMIC DNA]</scope>
    <source>
        <strain evidence="1 2">DSM 12396</strain>
    </source>
</reference>
<proteinExistence type="predicted"/>
<comment type="caution">
    <text evidence="1">The sequence shown here is derived from an EMBL/GenBank/DDBJ whole genome shotgun (WGS) entry which is preliminary data.</text>
</comment>
<name>A0ABU0AZ49_9FIRM</name>